<comment type="caution">
    <text evidence="10">The sequence shown here is derived from an EMBL/GenBank/DDBJ whole genome shotgun (WGS) entry which is preliminary data.</text>
</comment>
<dbReference type="Pfam" id="PF01551">
    <property type="entry name" value="Peptidase_M23"/>
    <property type="match status" value="1"/>
</dbReference>
<evidence type="ECO:0000256" key="1">
    <source>
        <dbReference type="ARBA" id="ARBA00001947"/>
    </source>
</evidence>
<evidence type="ECO:0000313" key="10">
    <source>
        <dbReference type="EMBL" id="MCV9388516.1"/>
    </source>
</evidence>
<keyword evidence="5" id="KW-0378">Hydrolase</keyword>
<evidence type="ECO:0000256" key="2">
    <source>
        <dbReference type="ARBA" id="ARBA00004196"/>
    </source>
</evidence>
<comment type="subcellular location">
    <subcellularLocation>
        <location evidence="2">Cell envelope</location>
    </subcellularLocation>
</comment>
<evidence type="ECO:0000259" key="8">
    <source>
        <dbReference type="Pfam" id="PF01551"/>
    </source>
</evidence>
<dbReference type="Gene3D" id="3.10.450.350">
    <property type="match status" value="1"/>
</dbReference>
<dbReference type="Gene3D" id="2.70.70.10">
    <property type="entry name" value="Glucose Permease (Domain IIA)"/>
    <property type="match status" value="1"/>
</dbReference>
<keyword evidence="11" id="KW-1185">Reference proteome</keyword>
<sequence>MTKKKGRKRILSAGVISLALILTHFFILEEDEGRVEQVIVQDTIQAPVYVPNYYYGIVVDSLKIFEGEVKRNETLADILSEYNVPYEKIHQLAKNSKEVFDVRKIGVRKPYSVLYQGDSVKQATHFIYKPNAIDYVVYDVKDSVKVYKESRKITYVETELAGDIQTSLYIDMLNQGGDADLVNSLADVFSWKVDFFGIQQGDYYKIIYDEKYVDDEFIGTGEIKAAYFNHIGEGSYAIQYDQGEGVDFFNAEGQSLRREFLKAPLTFTRISSRYSGRRYHPVQKRFKAHLGTDFAAPRGTPIFAAADGTITEARYKSNNGNYVKIRHNGNISTQYLHMSKIATGIRRGKKVKRGQTIGYVGSTGLATGPHLCYRFWKNGVQVDALKVELPPSNPIKEEHKAAFDSLAKGYISRLDVIQMPADSVELMTAELGSH</sequence>
<feature type="domain" description="M23ase beta-sheet core" evidence="8">
    <location>
        <begin position="288"/>
        <end position="383"/>
    </location>
</feature>
<reference evidence="10 11" key="1">
    <citation type="submission" date="2022-10" db="EMBL/GenBank/DDBJ databases">
        <title>Comparative genomics and taxonomic characterization of three novel marine species of genus Reichenbachiella exhibiting antioxidant and polysaccharide degradation activities.</title>
        <authorList>
            <person name="Muhammad N."/>
            <person name="Lee Y.-J."/>
            <person name="Ko J."/>
            <person name="Kim S.-G."/>
        </authorList>
    </citation>
    <scope>NUCLEOTIDE SEQUENCE [LARGE SCALE GENOMIC DNA]</scope>
    <source>
        <strain evidence="10 11">ABR2-5</strain>
    </source>
</reference>
<evidence type="ECO:0000256" key="6">
    <source>
        <dbReference type="ARBA" id="ARBA00022833"/>
    </source>
</evidence>
<dbReference type="CDD" id="cd12797">
    <property type="entry name" value="M23_peptidase"/>
    <property type="match status" value="1"/>
</dbReference>
<dbReference type="PANTHER" id="PTHR21666:SF288">
    <property type="entry name" value="CELL DIVISION PROTEIN YTFB"/>
    <property type="match status" value="1"/>
</dbReference>
<keyword evidence="7" id="KW-0482">Metalloprotease</keyword>
<dbReference type="Pfam" id="PF19425">
    <property type="entry name" value="Csd3_N2"/>
    <property type="match status" value="1"/>
</dbReference>
<evidence type="ECO:0000256" key="5">
    <source>
        <dbReference type="ARBA" id="ARBA00022801"/>
    </source>
</evidence>
<dbReference type="Proteomes" id="UP001300692">
    <property type="component" value="Unassembled WGS sequence"/>
</dbReference>
<proteinExistence type="predicted"/>
<dbReference type="RefSeq" id="WP_264139386.1">
    <property type="nucleotide sequence ID" value="NZ_JAOYOD010000001.1"/>
</dbReference>
<evidence type="ECO:0000256" key="3">
    <source>
        <dbReference type="ARBA" id="ARBA00022670"/>
    </source>
</evidence>
<evidence type="ECO:0000259" key="9">
    <source>
        <dbReference type="Pfam" id="PF19425"/>
    </source>
</evidence>
<name>A0ABT3CY66_9BACT</name>
<gene>
    <name evidence="10" type="ORF">N7U62_17660</name>
</gene>
<evidence type="ECO:0000256" key="4">
    <source>
        <dbReference type="ARBA" id="ARBA00022723"/>
    </source>
</evidence>
<dbReference type="EMBL" id="JAOYOD010000001">
    <property type="protein sequence ID" value="MCV9388516.1"/>
    <property type="molecule type" value="Genomic_DNA"/>
</dbReference>
<dbReference type="InterPro" id="IPR050570">
    <property type="entry name" value="Cell_wall_metabolism_enzyme"/>
</dbReference>
<keyword evidence="4" id="KW-0479">Metal-binding</keyword>
<evidence type="ECO:0000256" key="7">
    <source>
        <dbReference type="ARBA" id="ARBA00023049"/>
    </source>
</evidence>
<keyword evidence="3" id="KW-0645">Protease</keyword>
<dbReference type="SUPFAM" id="SSF51261">
    <property type="entry name" value="Duplicated hybrid motif"/>
    <property type="match status" value="1"/>
</dbReference>
<feature type="domain" description="Csd3-like second N-terminal" evidence="9">
    <location>
        <begin position="155"/>
        <end position="274"/>
    </location>
</feature>
<dbReference type="InterPro" id="IPR011055">
    <property type="entry name" value="Dup_hybrid_motif"/>
</dbReference>
<dbReference type="InterPro" id="IPR016047">
    <property type="entry name" value="M23ase_b-sheet_dom"/>
</dbReference>
<dbReference type="InterPro" id="IPR045834">
    <property type="entry name" value="Csd3_N2"/>
</dbReference>
<evidence type="ECO:0000313" key="11">
    <source>
        <dbReference type="Proteomes" id="UP001300692"/>
    </source>
</evidence>
<accession>A0ABT3CY66</accession>
<organism evidence="10 11">
    <name type="scientific">Reichenbachiella ulvae</name>
    <dbReference type="NCBI Taxonomy" id="2980104"/>
    <lineage>
        <taxon>Bacteria</taxon>
        <taxon>Pseudomonadati</taxon>
        <taxon>Bacteroidota</taxon>
        <taxon>Cytophagia</taxon>
        <taxon>Cytophagales</taxon>
        <taxon>Reichenbachiellaceae</taxon>
        <taxon>Reichenbachiella</taxon>
    </lineage>
</organism>
<keyword evidence="6" id="KW-0862">Zinc</keyword>
<protein>
    <submittedName>
        <fullName evidence="10">Peptidoglycan DD-metalloendopeptidase family protein</fullName>
    </submittedName>
</protein>
<comment type="cofactor">
    <cofactor evidence="1">
        <name>Zn(2+)</name>
        <dbReference type="ChEBI" id="CHEBI:29105"/>
    </cofactor>
</comment>
<dbReference type="PANTHER" id="PTHR21666">
    <property type="entry name" value="PEPTIDASE-RELATED"/>
    <property type="match status" value="1"/>
</dbReference>